<name>A0A084WBM9_ANOSI</name>
<sequence>MKDSTEHLNGARLKRSPGWMLVSVTRKRHPSAVSDPFECGFKWPEALKRAAGIGD</sequence>
<dbReference type="EMBL" id="KE525332">
    <property type="protein sequence ID" value="KFB47623.1"/>
    <property type="molecule type" value="Genomic_DNA"/>
</dbReference>
<proteinExistence type="predicted"/>
<gene>
    <name evidence="1" type="ORF">ZHAS_00015681</name>
</gene>
<reference evidence="2" key="2">
    <citation type="submission" date="2020-05" db="UniProtKB">
        <authorList>
            <consortium name="EnsemblMetazoa"/>
        </authorList>
    </citation>
    <scope>IDENTIFICATION</scope>
</reference>
<evidence type="ECO:0000313" key="1">
    <source>
        <dbReference type="EMBL" id="KFB47623.1"/>
    </source>
</evidence>
<evidence type="ECO:0000313" key="3">
    <source>
        <dbReference type="Proteomes" id="UP000030765"/>
    </source>
</evidence>
<reference evidence="1 3" key="1">
    <citation type="journal article" date="2014" name="BMC Genomics">
        <title>Genome sequence of Anopheles sinensis provides insight into genetics basis of mosquito competence for malaria parasites.</title>
        <authorList>
            <person name="Zhou D."/>
            <person name="Zhang D."/>
            <person name="Ding G."/>
            <person name="Shi L."/>
            <person name="Hou Q."/>
            <person name="Ye Y."/>
            <person name="Xu Y."/>
            <person name="Zhou H."/>
            <person name="Xiong C."/>
            <person name="Li S."/>
            <person name="Yu J."/>
            <person name="Hong S."/>
            <person name="Yu X."/>
            <person name="Zou P."/>
            <person name="Chen C."/>
            <person name="Chang X."/>
            <person name="Wang W."/>
            <person name="Lv Y."/>
            <person name="Sun Y."/>
            <person name="Ma L."/>
            <person name="Shen B."/>
            <person name="Zhu C."/>
        </authorList>
    </citation>
    <scope>NUCLEOTIDE SEQUENCE [LARGE SCALE GENOMIC DNA]</scope>
</reference>
<accession>A0A084WBM9</accession>
<protein>
    <submittedName>
        <fullName evidence="1 2">PxORF12 peptide</fullName>
    </submittedName>
</protein>
<organism evidence="1">
    <name type="scientific">Anopheles sinensis</name>
    <name type="common">Mosquito</name>
    <dbReference type="NCBI Taxonomy" id="74873"/>
    <lineage>
        <taxon>Eukaryota</taxon>
        <taxon>Metazoa</taxon>
        <taxon>Ecdysozoa</taxon>
        <taxon>Arthropoda</taxon>
        <taxon>Hexapoda</taxon>
        <taxon>Insecta</taxon>
        <taxon>Pterygota</taxon>
        <taxon>Neoptera</taxon>
        <taxon>Endopterygota</taxon>
        <taxon>Diptera</taxon>
        <taxon>Nematocera</taxon>
        <taxon>Culicoidea</taxon>
        <taxon>Culicidae</taxon>
        <taxon>Anophelinae</taxon>
        <taxon>Anopheles</taxon>
    </lineage>
</organism>
<dbReference type="AlphaFoldDB" id="A0A084WBM9"/>
<dbReference type="Proteomes" id="UP000030765">
    <property type="component" value="Unassembled WGS sequence"/>
</dbReference>
<dbReference type="EnsemblMetazoa" id="ASIC015681-RA">
    <property type="protein sequence ID" value="ASIC015681-PA"/>
    <property type="gene ID" value="ASIC015681"/>
</dbReference>
<evidence type="ECO:0000313" key="2">
    <source>
        <dbReference type="EnsemblMetazoa" id="ASIC015681-PA"/>
    </source>
</evidence>
<keyword evidence="3" id="KW-1185">Reference proteome</keyword>
<dbReference type="EMBL" id="ATLV01022380">
    <property type="status" value="NOT_ANNOTATED_CDS"/>
    <property type="molecule type" value="Genomic_DNA"/>
</dbReference>
<dbReference type="VEuPathDB" id="VectorBase:ASIC015681"/>